<keyword evidence="2" id="KW-0472">Membrane</keyword>
<dbReference type="Proteomes" id="UP000796761">
    <property type="component" value="Unassembled WGS sequence"/>
</dbReference>
<gene>
    <name evidence="3" type="ORF">HGM15179_017417</name>
</gene>
<protein>
    <recommendedName>
        <fullName evidence="5">Bone marrow stromal antigen 2</fullName>
    </recommendedName>
</protein>
<dbReference type="AlphaFoldDB" id="A0A8K1G0Z0"/>
<keyword evidence="2" id="KW-1133">Transmembrane helix</keyword>
<proteinExistence type="predicted"/>
<organism evidence="3 4">
    <name type="scientific">Zosterops borbonicus</name>
    <dbReference type="NCBI Taxonomy" id="364589"/>
    <lineage>
        <taxon>Eukaryota</taxon>
        <taxon>Metazoa</taxon>
        <taxon>Chordata</taxon>
        <taxon>Craniata</taxon>
        <taxon>Vertebrata</taxon>
        <taxon>Euteleostomi</taxon>
        <taxon>Archelosauria</taxon>
        <taxon>Archosauria</taxon>
        <taxon>Dinosauria</taxon>
        <taxon>Saurischia</taxon>
        <taxon>Theropoda</taxon>
        <taxon>Coelurosauria</taxon>
        <taxon>Aves</taxon>
        <taxon>Neognathae</taxon>
        <taxon>Neoaves</taxon>
        <taxon>Telluraves</taxon>
        <taxon>Australaves</taxon>
        <taxon>Passeriformes</taxon>
        <taxon>Sylvioidea</taxon>
        <taxon>Zosteropidae</taxon>
        <taxon>Zosterops</taxon>
    </lineage>
</organism>
<evidence type="ECO:0000256" key="1">
    <source>
        <dbReference type="SAM" id="Coils"/>
    </source>
</evidence>
<keyword evidence="2" id="KW-0812">Transmembrane</keyword>
<dbReference type="EMBL" id="SWJQ01001014">
    <property type="protein sequence ID" value="TRZ09687.1"/>
    <property type="molecule type" value="Genomic_DNA"/>
</dbReference>
<evidence type="ECO:0008006" key="5">
    <source>
        <dbReference type="Google" id="ProtNLM"/>
    </source>
</evidence>
<sequence length="172" mass="19171">MEEKGFLTEKPRTGAWKAVAAVTLVVAAVLVLVVAVTVPTVLCHRGGDGNSTERLEKALDVTNRSLSLSLGRWQRCKEELGEVQGKVSELEEALANVTRLEEQNRALVTEVTRLREQLGEEQNLRSQLEQQNRLIREELQDLRSARSSPGDKPALSPDVQKFLLILLVFLTM</sequence>
<evidence type="ECO:0000256" key="2">
    <source>
        <dbReference type="SAM" id="Phobius"/>
    </source>
</evidence>
<evidence type="ECO:0000313" key="3">
    <source>
        <dbReference type="EMBL" id="TRZ09687.1"/>
    </source>
</evidence>
<keyword evidence="4" id="KW-1185">Reference proteome</keyword>
<reference evidence="3" key="1">
    <citation type="submission" date="2019-04" db="EMBL/GenBank/DDBJ databases">
        <title>Genome assembly of Zosterops borbonicus 15179.</title>
        <authorList>
            <person name="Leroy T."/>
            <person name="Anselmetti Y."/>
            <person name="Tilak M.-K."/>
            <person name="Nabholz B."/>
        </authorList>
    </citation>
    <scope>NUCLEOTIDE SEQUENCE</scope>
    <source>
        <strain evidence="3">HGM_15179</strain>
        <tissue evidence="3">Muscle</tissue>
    </source>
</reference>
<name>A0A8K1G0Z0_9PASS</name>
<evidence type="ECO:0000313" key="4">
    <source>
        <dbReference type="Proteomes" id="UP000796761"/>
    </source>
</evidence>
<accession>A0A8K1G0Z0</accession>
<dbReference type="OrthoDB" id="9398480at2759"/>
<feature type="coiled-coil region" evidence="1">
    <location>
        <begin position="80"/>
        <end position="148"/>
    </location>
</feature>
<keyword evidence="1" id="KW-0175">Coiled coil</keyword>
<comment type="caution">
    <text evidence="3">The sequence shown here is derived from an EMBL/GenBank/DDBJ whole genome shotgun (WGS) entry which is preliminary data.</text>
</comment>
<feature type="transmembrane region" description="Helical" evidence="2">
    <location>
        <begin position="20"/>
        <end position="42"/>
    </location>
</feature>